<evidence type="ECO:0000313" key="2">
    <source>
        <dbReference type="Proteomes" id="UP001149074"/>
    </source>
</evidence>
<reference evidence="1" key="2">
    <citation type="journal article" date="2023" name="IMA Fungus">
        <title>Comparative genomic study of the Penicillium genus elucidates a diverse pangenome and 15 lateral gene transfer events.</title>
        <authorList>
            <person name="Petersen C."/>
            <person name="Sorensen T."/>
            <person name="Nielsen M.R."/>
            <person name="Sondergaard T.E."/>
            <person name="Sorensen J.L."/>
            <person name="Fitzpatrick D.A."/>
            <person name="Frisvad J.C."/>
            <person name="Nielsen K.L."/>
        </authorList>
    </citation>
    <scope>NUCLEOTIDE SEQUENCE</scope>
    <source>
        <strain evidence="1">IBT 30761</strain>
    </source>
</reference>
<protein>
    <recommendedName>
        <fullName evidence="3">Transcription factor domain-containing protein</fullName>
    </recommendedName>
</protein>
<dbReference type="AlphaFoldDB" id="A0A9W9KAE2"/>
<dbReference type="OrthoDB" id="2123952at2759"/>
<proteinExistence type="predicted"/>
<dbReference type="EMBL" id="JAPQKI010000005">
    <property type="protein sequence ID" value="KAJ5098446.1"/>
    <property type="molecule type" value="Genomic_DNA"/>
</dbReference>
<gene>
    <name evidence="1" type="ORF">N7532_005447</name>
</gene>
<reference evidence="1" key="1">
    <citation type="submission" date="2022-11" db="EMBL/GenBank/DDBJ databases">
        <authorList>
            <person name="Petersen C."/>
        </authorList>
    </citation>
    <scope>NUCLEOTIDE SEQUENCE</scope>
    <source>
        <strain evidence="1">IBT 30761</strain>
    </source>
</reference>
<comment type="caution">
    <text evidence="1">The sequence shown here is derived from an EMBL/GenBank/DDBJ whole genome shotgun (WGS) entry which is preliminary data.</text>
</comment>
<dbReference type="Proteomes" id="UP001149074">
    <property type="component" value="Unassembled WGS sequence"/>
</dbReference>
<organism evidence="1 2">
    <name type="scientific">Penicillium argentinense</name>
    <dbReference type="NCBI Taxonomy" id="1131581"/>
    <lineage>
        <taxon>Eukaryota</taxon>
        <taxon>Fungi</taxon>
        <taxon>Dikarya</taxon>
        <taxon>Ascomycota</taxon>
        <taxon>Pezizomycotina</taxon>
        <taxon>Eurotiomycetes</taxon>
        <taxon>Eurotiomycetidae</taxon>
        <taxon>Eurotiales</taxon>
        <taxon>Aspergillaceae</taxon>
        <taxon>Penicillium</taxon>
    </lineage>
</organism>
<dbReference type="RefSeq" id="XP_056474100.1">
    <property type="nucleotide sequence ID" value="XM_056617941.1"/>
</dbReference>
<name>A0A9W9KAE2_9EURO</name>
<keyword evidence="2" id="KW-1185">Reference proteome</keyword>
<sequence>MPEPYLDSTMGLVSPFAGVHNLDLSPEAFSDVSGSRQLWGLPTPSDGPFASSISDTDLPIIRVYRNEEDITNAYYIYIHPYLPLLPAAISPQYEDQSSFIQAPGESNTTELKKTDLPYWPESSLSLALSALLVLIPPSHDQAPTKGSTFAARRAYAQLFAQSALSKIEQEIDDLGPPSSVNLFVSTDRGNISLHPDVPIQLDPILALVTLAVYEYVQRGNVSRMRARINQAVTTAMDISLHTLGVSSSESPEAHRRAWWMTMFIAYLSSNLHLAPPVIAANDSRITTPFPQFGVHLEPFDLLMKAQTTLFASHQMAQKIEKSSHASRPPNIGDEISSLDALTVSLMTESDRCLRTTFGSDYEEQIAENLWRIGRINIYTARIRLHRFRAFMDIPLFLDKYCDLTSINSHGLSSTPSPAWVTERETSFPFTEEESSNICLKACLVVSTMFRNLPYPSQPGLGPFERRPAYKTPHTIPYFACSAMQSCYTLLMLLHKVRACLATDRLGTCYHLLNKPEPATEASDAERLAEELRRGVECLGASLKSDIIFEGVGGMGHEIESAYLAAFPECHEI</sequence>
<evidence type="ECO:0000313" key="1">
    <source>
        <dbReference type="EMBL" id="KAJ5098446.1"/>
    </source>
</evidence>
<evidence type="ECO:0008006" key="3">
    <source>
        <dbReference type="Google" id="ProtNLM"/>
    </source>
</evidence>
<accession>A0A9W9KAE2</accession>
<dbReference type="GeneID" id="81356920"/>
<dbReference type="PANTHER" id="PTHR47431">
    <property type="entry name" value="ZN(II)2CYS6 TRANSCRIPTION FACTOR (EUROFUNG)-RELATED"/>
    <property type="match status" value="1"/>
</dbReference>
<dbReference type="PANTHER" id="PTHR47431:SF5">
    <property type="entry name" value="ZN(II)2CYS6 TRANSCRIPTION FACTOR (EUROFUNG)"/>
    <property type="match status" value="1"/>
</dbReference>
<dbReference type="CDD" id="cd12148">
    <property type="entry name" value="fungal_TF_MHR"/>
    <property type="match status" value="1"/>
</dbReference>